<dbReference type="PANTHER" id="PTHR40018:SF1">
    <property type="entry name" value="[PSI+] INDUCTION PROTEIN 2"/>
    <property type="match status" value="1"/>
</dbReference>
<feature type="compositionally biased region" description="Pro residues" evidence="1">
    <location>
        <begin position="110"/>
        <end position="140"/>
    </location>
</feature>
<dbReference type="GeneID" id="36553975"/>
<accession>A0A2I2GRA5</accession>
<evidence type="ECO:0000256" key="2">
    <source>
        <dbReference type="SAM" id="Phobius"/>
    </source>
</evidence>
<keyword evidence="4" id="KW-1185">Reference proteome</keyword>
<feature type="compositionally biased region" description="Pro residues" evidence="1">
    <location>
        <begin position="339"/>
        <end position="351"/>
    </location>
</feature>
<feature type="compositionally biased region" description="Low complexity" evidence="1">
    <location>
        <begin position="99"/>
        <end position="109"/>
    </location>
</feature>
<gene>
    <name evidence="3" type="ORF">P170DRAFT_39929</name>
</gene>
<feature type="compositionally biased region" description="Gly residues" evidence="1">
    <location>
        <begin position="237"/>
        <end position="248"/>
    </location>
</feature>
<organism evidence="3 4">
    <name type="scientific">Aspergillus steynii IBT 23096</name>
    <dbReference type="NCBI Taxonomy" id="1392250"/>
    <lineage>
        <taxon>Eukaryota</taxon>
        <taxon>Fungi</taxon>
        <taxon>Dikarya</taxon>
        <taxon>Ascomycota</taxon>
        <taxon>Pezizomycotina</taxon>
        <taxon>Eurotiomycetes</taxon>
        <taxon>Eurotiomycetidae</taxon>
        <taxon>Eurotiales</taxon>
        <taxon>Aspergillaceae</taxon>
        <taxon>Aspergillus</taxon>
        <taxon>Aspergillus subgen. Circumdati</taxon>
    </lineage>
</organism>
<dbReference type="VEuPathDB" id="FungiDB:P170DRAFT_39929"/>
<proteinExistence type="predicted"/>
<reference evidence="3 4" key="1">
    <citation type="submission" date="2016-12" db="EMBL/GenBank/DDBJ databases">
        <title>The genomes of Aspergillus section Nigri reveals drivers in fungal speciation.</title>
        <authorList>
            <consortium name="DOE Joint Genome Institute"/>
            <person name="Vesth T.C."/>
            <person name="Nybo J."/>
            <person name="Theobald S."/>
            <person name="Brandl J."/>
            <person name="Frisvad J.C."/>
            <person name="Nielsen K.F."/>
            <person name="Lyhne E.K."/>
            <person name="Kogle M.E."/>
            <person name="Kuo A."/>
            <person name="Riley R."/>
            <person name="Clum A."/>
            <person name="Nolan M."/>
            <person name="Lipzen A."/>
            <person name="Salamov A."/>
            <person name="Henrissat B."/>
            <person name="Wiebenga A."/>
            <person name="De Vries R.P."/>
            <person name="Grigoriev I.V."/>
            <person name="Mortensen U.H."/>
            <person name="Andersen M.R."/>
            <person name="Baker S.E."/>
        </authorList>
    </citation>
    <scope>NUCLEOTIDE SEQUENCE [LARGE SCALE GENOMIC DNA]</scope>
    <source>
        <strain evidence="3 4">IBT 23096</strain>
    </source>
</reference>
<feature type="transmembrane region" description="Helical" evidence="2">
    <location>
        <begin position="46"/>
        <end position="68"/>
    </location>
</feature>
<evidence type="ECO:0000313" key="4">
    <source>
        <dbReference type="Proteomes" id="UP000234275"/>
    </source>
</evidence>
<name>A0A2I2GRA5_9EURO</name>
<feature type="compositionally biased region" description="Low complexity" evidence="1">
    <location>
        <begin position="199"/>
        <end position="216"/>
    </location>
</feature>
<feature type="region of interest" description="Disordered" evidence="1">
    <location>
        <begin position="332"/>
        <end position="432"/>
    </location>
</feature>
<evidence type="ECO:0008006" key="5">
    <source>
        <dbReference type="Google" id="ProtNLM"/>
    </source>
</evidence>
<evidence type="ECO:0000256" key="1">
    <source>
        <dbReference type="SAM" id="MobiDB-lite"/>
    </source>
</evidence>
<dbReference type="EMBL" id="MSFO01000001">
    <property type="protein sequence ID" value="PLB55407.1"/>
    <property type="molecule type" value="Genomic_DNA"/>
</dbReference>
<feature type="region of interest" description="Disordered" evidence="1">
    <location>
        <begin position="95"/>
        <end position="280"/>
    </location>
</feature>
<protein>
    <recommendedName>
        <fullName evidence="5">Fibroin-3 related protein</fullName>
    </recommendedName>
</protein>
<feature type="compositionally biased region" description="Basic and acidic residues" evidence="1">
    <location>
        <begin position="179"/>
        <end position="192"/>
    </location>
</feature>
<dbReference type="GO" id="GO:0005886">
    <property type="term" value="C:plasma membrane"/>
    <property type="evidence" value="ECO:0007669"/>
    <property type="project" value="TreeGrafter"/>
</dbReference>
<keyword evidence="2" id="KW-0472">Membrane</keyword>
<dbReference type="InterPro" id="IPR037504">
    <property type="entry name" value="PSI_induc_2"/>
</dbReference>
<dbReference type="STRING" id="1392250.A0A2I2GRA5"/>
<keyword evidence="2" id="KW-1133">Transmembrane helix</keyword>
<dbReference type="GO" id="GO:0005935">
    <property type="term" value="C:cellular bud neck"/>
    <property type="evidence" value="ECO:0007669"/>
    <property type="project" value="TreeGrafter"/>
</dbReference>
<dbReference type="PANTHER" id="PTHR40018">
    <property type="entry name" value="[PSI+] INDUCTION PROTEIN 2"/>
    <property type="match status" value="1"/>
</dbReference>
<sequence>MSPVDTTPVTPFPIWARDIASDLKEAPETLSSWDNCMAKSYCKWPVIVAIIVGGVIVISVLACVINCLCCGYQCCKSCCCSCCCPSPRNKNRQPKYMDDPYNQPYNQPYSQPPPMQPPPMQPPPMQPPVPVNDPYKPSPSPATGYRGAQVARFDSPSSPGHGKFNEDALPAMPSWDNAVTRRVEDSDPHSDAMEMEPLNAANQPPQRAPSAPRPHAGGYNGVGHNGSDYGHDFNDGGYNGGGPHGPGYMGVPPLRTGTPSSYYPESRAHDIPRAYTPHSPAVGSPAPMHAYDQQPYHDYSPASGANPWNGRSPVPRAYTPQPQYMAMGPAMTPSAEAPRPIPYRQPSPGFPQAPMNQAISPVDGHRPIPYRQPSPGFNQTPVYQAMSPSIPSTPPPPFTSTAAPHEVTADQGRPPSLLQSGRKPAPNSYRDV</sequence>
<evidence type="ECO:0000313" key="3">
    <source>
        <dbReference type="EMBL" id="PLB55407.1"/>
    </source>
</evidence>
<keyword evidence="2" id="KW-0812">Transmembrane</keyword>
<dbReference type="RefSeq" id="XP_024710709.1">
    <property type="nucleotide sequence ID" value="XM_024846276.1"/>
</dbReference>
<dbReference type="OrthoDB" id="5401332at2759"/>
<dbReference type="Proteomes" id="UP000234275">
    <property type="component" value="Unassembled WGS sequence"/>
</dbReference>
<dbReference type="AlphaFoldDB" id="A0A2I2GRA5"/>
<comment type="caution">
    <text evidence="3">The sequence shown here is derived from an EMBL/GenBank/DDBJ whole genome shotgun (WGS) entry which is preliminary data.</text>
</comment>